<dbReference type="AlphaFoldDB" id="A0A0L8GTR2"/>
<protein>
    <submittedName>
        <fullName evidence="1">Uncharacterized protein</fullName>
    </submittedName>
</protein>
<evidence type="ECO:0000313" key="1">
    <source>
        <dbReference type="EMBL" id="KOF80368.1"/>
    </source>
</evidence>
<name>A0A0L8GTR2_OCTBM</name>
<sequence>MDEMLKILQVRLKSFHFHHSPACYQQDNEDYEYTKSISRGSHLHKNLYRLSETAV</sequence>
<organism evidence="1">
    <name type="scientific">Octopus bimaculoides</name>
    <name type="common">California two-spotted octopus</name>
    <dbReference type="NCBI Taxonomy" id="37653"/>
    <lineage>
        <taxon>Eukaryota</taxon>
        <taxon>Metazoa</taxon>
        <taxon>Spiralia</taxon>
        <taxon>Lophotrochozoa</taxon>
        <taxon>Mollusca</taxon>
        <taxon>Cephalopoda</taxon>
        <taxon>Coleoidea</taxon>
        <taxon>Octopodiformes</taxon>
        <taxon>Octopoda</taxon>
        <taxon>Incirrata</taxon>
        <taxon>Octopodidae</taxon>
        <taxon>Octopus</taxon>
    </lineage>
</organism>
<gene>
    <name evidence="1" type="ORF">OCBIM_22027993mg</name>
</gene>
<accession>A0A0L8GTR2</accession>
<proteinExistence type="predicted"/>
<reference evidence="1" key="1">
    <citation type="submission" date="2015-07" db="EMBL/GenBank/DDBJ databases">
        <title>MeaNS - Measles Nucleotide Surveillance Program.</title>
        <authorList>
            <person name="Tran T."/>
            <person name="Druce J."/>
        </authorList>
    </citation>
    <scope>NUCLEOTIDE SEQUENCE</scope>
    <source>
        <strain evidence="1">UCB-OBI-ISO-001</strain>
        <tissue evidence="1">Gonad</tissue>
    </source>
</reference>
<dbReference type="EMBL" id="KQ420415">
    <property type="protein sequence ID" value="KOF80368.1"/>
    <property type="molecule type" value="Genomic_DNA"/>
</dbReference>